<evidence type="ECO:0000256" key="8">
    <source>
        <dbReference type="ARBA" id="ARBA00022989"/>
    </source>
</evidence>
<keyword evidence="4" id="KW-1003">Cell membrane</keyword>
<dbReference type="Gene3D" id="3.30.1150.10">
    <property type="match status" value="1"/>
</dbReference>
<comment type="similarity">
    <text evidence="2">Belongs to the TonB family.</text>
</comment>
<feature type="region of interest" description="Disordered" evidence="10">
    <location>
        <begin position="99"/>
        <end position="144"/>
    </location>
</feature>
<dbReference type="PROSITE" id="PS52015">
    <property type="entry name" value="TONB_CTD"/>
    <property type="match status" value="1"/>
</dbReference>
<accession>A0ABS1X5H0</accession>
<keyword evidence="9 11" id="KW-0472">Membrane</keyword>
<reference evidence="13 14" key="1">
    <citation type="journal article" date="2021" name="Int. J. Syst. Evol. Microbiol.">
        <title>Steroidobacter gossypii sp. nov., isolated from soil of cotton cropping field.</title>
        <authorList>
            <person name="Huang R."/>
            <person name="Yang S."/>
            <person name="Zhen C."/>
            <person name="Liu W."/>
        </authorList>
    </citation>
    <scope>NUCLEOTIDE SEQUENCE [LARGE SCALE GENOMIC DNA]</scope>
    <source>
        <strain evidence="13 14">S1-65</strain>
    </source>
</reference>
<feature type="region of interest" description="Disordered" evidence="10">
    <location>
        <begin position="57"/>
        <end position="86"/>
    </location>
</feature>
<comment type="subcellular location">
    <subcellularLocation>
        <location evidence="1">Cell inner membrane</location>
        <topology evidence="1">Single-pass membrane protein</topology>
        <orientation evidence="1">Periplasmic side</orientation>
    </subcellularLocation>
</comment>
<comment type="caution">
    <text evidence="13">The sequence shown here is derived from an EMBL/GenBank/DDBJ whole genome shotgun (WGS) entry which is preliminary data.</text>
</comment>
<keyword evidence="5" id="KW-0997">Cell inner membrane</keyword>
<dbReference type="PANTHER" id="PTHR33446:SF2">
    <property type="entry name" value="PROTEIN TONB"/>
    <property type="match status" value="1"/>
</dbReference>
<evidence type="ECO:0000313" key="13">
    <source>
        <dbReference type="EMBL" id="MBM0108476.1"/>
    </source>
</evidence>
<evidence type="ECO:0000256" key="11">
    <source>
        <dbReference type="SAM" id="Phobius"/>
    </source>
</evidence>
<gene>
    <name evidence="13" type="ORF">JM946_27405</name>
</gene>
<feature type="transmembrane region" description="Helical" evidence="11">
    <location>
        <begin position="12"/>
        <end position="33"/>
    </location>
</feature>
<dbReference type="Pfam" id="PF03544">
    <property type="entry name" value="TonB_C"/>
    <property type="match status" value="1"/>
</dbReference>
<keyword evidence="6 11" id="KW-0812">Transmembrane</keyword>
<evidence type="ECO:0000256" key="6">
    <source>
        <dbReference type="ARBA" id="ARBA00022692"/>
    </source>
</evidence>
<evidence type="ECO:0000256" key="4">
    <source>
        <dbReference type="ARBA" id="ARBA00022475"/>
    </source>
</evidence>
<dbReference type="PANTHER" id="PTHR33446">
    <property type="entry name" value="PROTEIN TONB-RELATED"/>
    <property type="match status" value="1"/>
</dbReference>
<dbReference type="InterPro" id="IPR006260">
    <property type="entry name" value="TonB/TolA_C"/>
</dbReference>
<protein>
    <submittedName>
        <fullName evidence="13">Energy transducer TonB</fullName>
    </submittedName>
</protein>
<evidence type="ECO:0000256" key="2">
    <source>
        <dbReference type="ARBA" id="ARBA00006555"/>
    </source>
</evidence>
<evidence type="ECO:0000256" key="1">
    <source>
        <dbReference type="ARBA" id="ARBA00004383"/>
    </source>
</evidence>
<dbReference type="Proteomes" id="UP000661077">
    <property type="component" value="Unassembled WGS sequence"/>
</dbReference>
<evidence type="ECO:0000256" key="3">
    <source>
        <dbReference type="ARBA" id="ARBA00022448"/>
    </source>
</evidence>
<evidence type="ECO:0000259" key="12">
    <source>
        <dbReference type="PROSITE" id="PS52015"/>
    </source>
</evidence>
<keyword evidence="14" id="KW-1185">Reference proteome</keyword>
<dbReference type="InterPro" id="IPR051045">
    <property type="entry name" value="TonB-dependent_transducer"/>
</dbReference>
<organism evidence="13 14">
    <name type="scientific">Steroidobacter gossypii</name>
    <dbReference type="NCBI Taxonomy" id="2805490"/>
    <lineage>
        <taxon>Bacteria</taxon>
        <taxon>Pseudomonadati</taxon>
        <taxon>Pseudomonadota</taxon>
        <taxon>Gammaproteobacteria</taxon>
        <taxon>Steroidobacterales</taxon>
        <taxon>Steroidobacteraceae</taxon>
        <taxon>Steroidobacter</taxon>
    </lineage>
</organism>
<dbReference type="EMBL" id="JAEVLS010000008">
    <property type="protein sequence ID" value="MBM0108476.1"/>
    <property type="molecule type" value="Genomic_DNA"/>
</dbReference>
<name>A0ABS1X5H0_9GAMM</name>
<sequence length="213" mass="23177">MPYAPATDSSFFTRRGLVLAIIIGLHVGMFWLLNSGLSHQIIDVVLGPIETRMIEEAPKQEEPPPPPPPKIETPPPFVPPPEIAIEIPADAPPTKAIQQTTTVKPTAPPPPVAAPAPVQRTAPRSDSRRPLTQPEYPPSSRRAGEAGTVILEVYVLENGRVGEARVKQSSGFPRLDEAAVREVKRSWRLVPGTENGKPVPMWGQFAVTFKLTD</sequence>
<evidence type="ECO:0000313" key="14">
    <source>
        <dbReference type="Proteomes" id="UP000661077"/>
    </source>
</evidence>
<evidence type="ECO:0000256" key="10">
    <source>
        <dbReference type="SAM" id="MobiDB-lite"/>
    </source>
</evidence>
<dbReference type="InterPro" id="IPR037682">
    <property type="entry name" value="TonB_C"/>
</dbReference>
<keyword evidence="7" id="KW-0653">Protein transport</keyword>
<keyword evidence="3" id="KW-0813">Transport</keyword>
<evidence type="ECO:0000256" key="9">
    <source>
        <dbReference type="ARBA" id="ARBA00023136"/>
    </source>
</evidence>
<dbReference type="RefSeq" id="WP_203170636.1">
    <property type="nucleotide sequence ID" value="NZ_JAEVLS010000008.1"/>
</dbReference>
<dbReference type="SUPFAM" id="SSF74653">
    <property type="entry name" value="TolA/TonB C-terminal domain"/>
    <property type="match status" value="1"/>
</dbReference>
<dbReference type="NCBIfam" id="TIGR01352">
    <property type="entry name" value="tonB_Cterm"/>
    <property type="match status" value="1"/>
</dbReference>
<feature type="compositionally biased region" description="Pro residues" evidence="10">
    <location>
        <begin position="63"/>
        <end position="82"/>
    </location>
</feature>
<keyword evidence="8 11" id="KW-1133">Transmembrane helix</keyword>
<proteinExistence type="inferred from homology"/>
<feature type="domain" description="TonB C-terminal" evidence="12">
    <location>
        <begin position="121"/>
        <end position="213"/>
    </location>
</feature>
<evidence type="ECO:0000256" key="7">
    <source>
        <dbReference type="ARBA" id="ARBA00022927"/>
    </source>
</evidence>
<evidence type="ECO:0000256" key="5">
    <source>
        <dbReference type="ARBA" id="ARBA00022519"/>
    </source>
</evidence>